<dbReference type="Pfam" id="PF08378">
    <property type="entry name" value="NERD"/>
    <property type="match status" value="1"/>
</dbReference>
<comment type="caution">
    <text evidence="3">The sequence shown here is derived from an EMBL/GenBank/DDBJ whole genome shotgun (WGS) entry which is preliminary data.</text>
</comment>
<accession>A0A7X5Y674</accession>
<sequence>MIFKEADDHSAEIAELERLKGLAPKAAKAIEREIRNIRSGASGEESAAHFINREFGRSERLAIIHDLRIGTDDDFAQIDHLLIHRLQATAWVLETKNYSGRLSCNEHGDWTVWYSGKPRPVPSPVAQAERQCRALERWLEQHGMGWIREVRPVVLVSPKSSVDRRISPKGASIVKSDHFSTWLREQWEGIGDGAALKMLVRHAVKGMSEANLRDLGGRLVGAHVPATRDWAAKFGIAVDARKDEGDSQQPSLEEQPAAKPDKSLGITEVVETPHGRITIARIPDGRFSIRNTPDEQLIDLVKAACRGKAQWVPRYRNWLVTGERLPEVLELLAGRSTSEPAALR</sequence>
<dbReference type="PROSITE" id="PS50965">
    <property type="entry name" value="NERD"/>
    <property type="match status" value="1"/>
</dbReference>
<dbReference type="InterPro" id="IPR011528">
    <property type="entry name" value="NERD"/>
</dbReference>
<organism evidence="3 4">
    <name type="scientific">Sphingomonas kaistensis</name>
    <dbReference type="NCBI Taxonomy" id="298708"/>
    <lineage>
        <taxon>Bacteria</taxon>
        <taxon>Pseudomonadati</taxon>
        <taxon>Pseudomonadota</taxon>
        <taxon>Alphaproteobacteria</taxon>
        <taxon>Sphingomonadales</taxon>
        <taxon>Sphingomonadaceae</taxon>
        <taxon>Sphingomonas</taxon>
    </lineage>
</organism>
<protein>
    <recommendedName>
        <fullName evidence="2">NERD domain-containing protein</fullName>
    </recommendedName>
</protein>
<feature type="domain" description="NERD" evidence="2">
    <location>
        <begin position="39"/>
        <end position="158"/>
    </location>
</feature>
<dbReference type="AlphaFoldDB" id="A0A7X5Y674"/>
<evidence type="ECO:0000256" key="1">
    <source>
        <dbReference type="SAM" id="MobiDB-lite"/>
    </source>
</evidence>
<name>A0A7X5Y674_9SPHN</name>
<dbReference type="RefSeq" id="WP_168068179.1">
    <property type="nucleotide sequence ID" value="NZ_JAATJC010000001.1"/>
</dbReference>
<dbReference type="EMBL" id="JAATJC010000001">
    <property type="protein sequence ID" value="NJC05493.1"/>
    <property type="molecule type" value="Genomic_DNA"/>
</dbReference>
<proteinExistence type="predicted"/>
<keyword evidence="4" id="KW-1185">Reference proteome</keyword>
<evidence type="ECO:0000313" key="3">
    <source>
        <dbReference type="EMBL" id="NJC05493.1"/>
    </source>
</evidence>
<reference evidence="3 4" key="1">
    <citation type="submission" date="2020-03" db="EMBL/GenBank/DDBJ databases">
        <title>Genomic Encyclopedia of Type Strains, Phase IV (KMG-IV): sequencing the most valuable type-strain genomes for metagenomic binning, comparative biology and taxonomic classification.</title>
        <authorList>
            <person name="Goeker M."/>
        </authorList>
    </citation>
    <scope>NUCLEOTIDE SEQUENCE [LARGE SCALE GENOMIC DNA]</scope>
    <source>
        <strain evidence="3 4">DSM 16846</strain>
    </source>
</reference>
<evidence type="ECO:0000259" key="2">
    <source>
        <dbReference type="PROSITE" id="PS50965"/>
    </source>
</evidence>
<evidence type="ECO:0000313" key="4">
    <source>
        <dbReference type="Proteomes" id="UP000558192"/>
    </source>
</evidence>
<dbReference type="Proteomes" id="UP000558192">
    <property type="component" value="Unassembled WGS sequence"/>
</dbReference>
<gene>
    <name evidence="3" type="ORF">GGQ97_001286</name>
</gene>
<feature type="region of interest" description="Disordered" evidence="1">
    <location>
        <begin position="242"/>
        <end position="262"/>
    </location>
</feature>